<organism evidence="7">
    <name type="scientific">candidate division WOR-3 bacterium</name>
    <dbReference type="NCBI Taxonomy" id="2052148"/>
    <lineage>
        <taxon>Bacteria</taxon>
        <taxon>Bacteria division WOR-3</taxon>
    </lineage>
</organism>
<protein>
    <submittedName>
        <fullName evidence="7">ATP-binding cassette domain-containing protein</fullName>
    </submittedName>
</protein>
<evidence type="ECO:0000256" key="4">
    <source>
        <dbReference type="ARBA" id="ARBA00022840"/>
    </source>
</evidence>
<feature type="region of interest" description="Disordered" evidence="5">
    <location>
        <begin position="51"/>
        <end position="73"/>
    </location>
</feature>
<dbReference type="InterPro" id="IPR050763">
    <property type="entry name" value="ABC_transporter_ATP-binding"/>
</dbReference>
<dbReference type="GO" id="GO:0016887">
    <property type="term" value="F:ATP hydrolysis activity"/>
    <property type="evidence" value="ECO:0007669"/>
    <property type="project" value="InterPro"/>
</dbReference>
<dbReference type="SUPFAM" id="SSF52540">
    <property type="entry name" value="P-loop containing nucleoside triphosphate hydrolases"/>
    <property type="match status" value="1"/>
</dbReference>
<evidence type="ECO:0000256" key="5">
    <source>
        <dbReference type="SAM" id="MobiDB-lite"/>
    </source>
</evidence>
<proteinExistence type="inferred from homology"/>
<evidence type="ECO:0000259" key="6">
    <source>
        <dbReference type="Pfam" id="PF00005"/>
    </source>
</evidence>
<evidence type="ECO:0000256" key="2">
    <source>
        <dbReference type="ARBA" id="ARBA00022448"/>
    </source>
</evidence>
<dbReference type="GO" id="GO:0005524">
    <property type="term" value="F:ATP binding"/>
    <property type="evidence" value="ECO:0007669"/>
    <property type="project" value="UniProtKB-KW"/>
</dbReference>
<comment type="caution">
    <text evidence="7">The sequence shown here is derived from an EMBL/GenBank/DDBJ whole genome shotgun (WGS) entry which is preliminary data.</text>
</comment>
<evidence type="ECO:0000256" key="3">
    <source>
        <dbReference type="ARBA" id="ARBA00022741"/>
    </source>
</evidence>
<sequence>MTRSYGSLRALDGISFAVAAGEVFGLIGPNGSGKTTTLRITATLLSPSGARAATKRAAGRKPPRRNCLSGVNR</sequence>
<evidence type="ECO:0000256" key="1">
    <source>
        <dbReference type="ARBA" id="ARBA00005417"/>
    </source>
</evidence>
<dbReference type="AlphaFoldDB" id="A0A7C4CCF9"/>
<dbReference type="InterPro" id="IPR027417">
    <property type="entry name" value="P-loop_NTPase"/>
</dbReference>
<keyword evidence="2" id="KW-0813">Transport</keyword>
<dbReference type="InterPro" id="IPR003439">
    <property type="entry name" value="ABC_transporter-like_ATP-bd"/>
</dbReference>
<name>A0A7C4CCF9_UNCW3</name>
<dbReference type="PANTHER" id="PTHR42711">
    <property type="entry name" value="ABC TRANSPORTER ATP-BINDING PROTEIN"/>
    <property type="match status" value="1"/>
</dbReference>
<keyword evidence="4 7" id="KW-0067">ATP-binding</keyword>
<keyword evidence="3" id="KW-0547">Nucleotide-binding</keyword>
<dbReference type="Pfam" id="PF00005">
    <property type="entry name" value="ABC_tran"/>
    <property type="match status" value="1"/>
</dbReference>
<comment type="similarity">
    <text evidence="1">Belongs to the ABC transporter superfamily.</text>
</comment>
<feature type="compositionally biased region" description="Basic residues" evidence="5">
    <location>
        <begin position="53"/>
        <end position="64"/>
    </location>
</feature>
<dbReference type="PANTHER" id="PTHR42711:SF5">
    <property type="entry name" value="ABC TRANSPORTER ATP-BINDING PROTEIN NATA"/>
    <property type="match status" value="1"/>
</dbReference>
<reference evidence="7" key="1">
    <citation type="journal article" date="2020" name="mSystems">
        <title>Genome- and Community-Level Interaction Insights into Carbon Utilization and Element Cycling Functions of Hydrothermarchaeota in Hydrothermal Sediment.</title>
        <authorList>
            <person name="Zhou Z."/>
            <person name="Liu Y."/>
            <person name="Xu W."/>
            <person name="Pan J."/>
            <person name="Luo Z.H."/>
            <person name="Li M."/>
        </authorList>
    </citation>
    <scope>NUCLEOTIDE SEQUENCE [LARGE SCALE GENOMIC DNA]</scope>
    <source>
        <strain evidence="7">SpSt-488</strain>
    </source>
</reference>
<feature type="domain" description="ABC transporter" evidence="6">
    <location>
        <begin position="11"/>
        <end position="49"/>
    </location>
</feature>
<dbReference type="EMBL" id="DSUT01000191">
    <property type="protein sequence ID" value="HGK29085.1"/>
    <property type="molecule type" value="Genomic_DNA"/>
</dbReference>
<accession>A0A7C4CCF9</accession>
<dbReference type="Gene3D" id="3.40.50.300">
    <property type="entry name" value="P-loop containing nucleotide triphosphate hydrolases"/>
    <property type="match status" value="1"/>
</dbReference>
<evidence type="ECO:0000313" key="7">
    <source>
        <dbReference type="EMBL" id="HGK29085.1"/>
    </source>
</evidence>
<gene>
    <name evidence="7" type="ORF">ENS41_09110</name>
</gene>